<protein>
    <submittedName>
        <fullName evidence="1">Uncharacterized protein</fullName>
    </submittedName>
</protein>
<dbReference type="EMBL" id="CP000301">
    <property type="protein sequence ID" value="ABD86569.1"/>
    <property type="molecule type" value="Genomic_DNA"/>
</dbReference>
<proteinExistence type="predicted"/>
<organism evidence="1">
    <name type="scientific">Rhodopseudomonas palustris (strain BisB18)</name>
    <dbReference type="NCBI Taxonomy" id="316056"/>
    <lineage>
        <taxon>Bacteria</taxon>
        <taxon>Pseudomonadati</taxon>
        <taxon>Pseudomonadota</taxon>
        <taxon>Alphaproteobacteria</taxon>
        <taxon>Hyphomicrobiales</taxon>
        <taxon>Nitrobacteraceae</taxon>
        <taxon>Rhodopseudomonas</taxon>
    </lineage>
</organism>
<accession>Q21AL7</accession>
<dbReference type="KEGG" id="rpc:RPC_0999"/>
<evidence type="ECO:0000313" key="1">
    <source>
        <dbReference type="EMBL" id="ABD86569.1"/>
    </source>
</evidence>
<dbReference type="STRING" id="316056.RPC_0999"/>
<reference evidence="1" key="1">
    <citation type="submission" date="2006-03" db="EMBL/GenBank/DDBJ databases">
        <title>Complete sequence of Rhodopseudomonas palustris BisB18.</title>
        <authorList>
            <consortium name="US DOE Joint Genome Institute"/>
            <person name="Copeland A."/>
            <person name="Lucas S."/>
            <person name="Lapidus A."/>
            <person name="Barry K."/>
            <person name="Detter J.C."/>
            <person name="Glavina del Rio T."/>
            <person name="Hammon N."/>
            <person name="Israni S."/>
            <person name="Dalin E."/>
            <person name="Tice H."/>
            <person name="Pitluck S."/>
            <person name="Chain P."/>
            <person name="Malfatti S."/>
            <person name="Shin M."/>
            <person name="Vergez L."/>
            <person name="Schmutz J."/>
            <person name="Larimer F."/>
            <person name="Land M."/>
            <person name="Hauser L."/>
            <person name="Pelletier D.A."/>
            <person name="Kyrpides N."/>
            <person name="Anderson I."/>
            <person name="Oda Y."/>
            <person name="Harwood C.S."/>
            <person name="Richardson P."/>
        </authorList>
    </citation>
    <scope>NUCLEOTIDE SEQUENCE [LARGE SCALE GENOMIC DNA]</scope>
    <source>
        <strain evidence="1">BisB18</strain>
    </source>
</reference>
<gene>
    <name evidence="1" type="ordered locus">RPC_0999</name>
</gene>
<name>Q21AL7_RHOPB</name>
<dbReference type="AlphaFoldDB" id="Q21AL7"/>
<sequence length="165" mass="17258">MEGSGLRDQQRSATGMQCDDMGFVGAFQLPAYVGALDFKRLDPRYQGARSTPGVIASIGRSNQRGTSALRRFNLLIVLASFARKASPLIVIGPDGLNSRIRIATARLSVSQARRLNGVAVDLTAIGAGFTLLVGATLQPRGPLAIADRDHSAAGVAAPGGCRARL</sequence>
<dbReference type="HOGENOM" id="CLU_1609518_0_0_5"/>